<dbReference type="GO" id="GO:0006457">
    <property type="term" value="P:protein folding"/>
    <property type="evidence" value="ECO:0007669"/>
    <property type="project" value="TreeGrafter"/>
</dbReference>
<gene>
    <name evidence="3" type="ORF">ZIOFF_035852</name>
</gene>
<proteinExistence type="predicted"/>
<dbReference type="AlphaFoldDB" id="A0A8J5GP20"/>
<dbReference type="Pfam" id="PF00085">
    <property type="entry name" value="Thioredoxin"/>
    <property type="match status" value="1"/>
</dbReference>
<feature type="signal peptide" evidence="1">
    <location>
        <begin position="1"/>
        <end position="21"/>
    </location>
</feature>
<dbReference type="GO" id="GO:0003756">
    <property type="term" value="F:protein disulfide isomerase activity"/>
    <property type="evidence" value="ECO:0007669"/>
    <property type="project" value="TreeGrafter"/>
</dbReference>
<name>A0A8J5GP20_ZINOF</name>
<feature type="domain" description="Thioredoxin" evidence="2">
    <location>
        <begin position="47"/>
        <end position="124"/>
    </location>
</feature>
<protein>
    <recommendedName>
        <fullName evidence="2">Thioredoxin domain-containing protein</fullName>
    </recommendedName>
</protein>
<organism evidence="3 4">
    <name type="scientific">Zingiber officinale</name>
    <name type="common">Ginger</name>
    <name type="synonym">Amomum zingiber</name>
    <dbReference type="NCBI Taxonomy" id="94328"/>
    <lineage>
        <taxon>Eukaryota</taxon>
        <taxon>Viridiplantae</taxon>
        <taxon>Streptophyta</taxon>
        <taxon>Embryophyta</taxon>
        <taxon>Tracheophyta</taxon>
        <taxon>Spermatophyta</taxon>
        <taxon>Magnoliopsida</taxon>
        <taxon>Liliopsida</taxon>
        <taxon>Zingiberales</taxon>
        <taxon>Zingiberaceae</taxon>
        <taxon>Zingiber</taxon>
    </lineage>
</organism>
<accession>A0A8J5GP20</accession>
<keyword evidence="4" id="KW-1185">Reference proteome</keyword>
<dbReference type="InterPro" id="IPR051063">
    <property type="entry name" value="PDI"/>
</dbReference>
<evidence type="ECO:0000256" key="1">
    <source>
        <dbReference type="SAM" id="SignalP"/>
    </source>
</evidence>
<dbReference type="SUPFAM" id="SSF52833">
    <property type="entry name" value="Thioredoxin-like"/>
    <property type="match status" value="1"/>
</dbReference>
<comment type="caution">
    <text evidence="3">The sequence shown here is derived from an EMBL/GenBank/DDBJ whole genome shotgun (WGS) entry which is preliminary data.</text>
</comment>
<dbReference type="InterPro" id="IPR036249">
    <property type="entry name" value="Thioredoxin-like_sf"/>
</dbReference>
<evidence type="ECO:0000313" key="4">
    <source>
        <dbReference type="Proteomes" id="UP000734854"/>
    </source>
</evidence>
<evidence type="ECO:0000313" key="3">
    <source>
        <dbReference type="EMBL" id="KAG6503537.1"/>
    </source>
</evidence>
<reference evidence="3 4" key="1">
    <citation type="submission" date="2020-08" db="EMBL/GenBank/DDBJ databases">
        <title>Plant Genome Project.</title>
        <authorList>
            <person name="Zhang R.-G."/>
        </authorList>
    </citation>
    <scope>NUCLEOTIDE SEQUENCE [LARGE SCALE GENOMIC DNA]</scope>
    <source>
        <tissue evidence="3">Rhizome</tissue>
    </source>
</reference>
<dbReference type="InterPro" id="IPR013766">
    <property type="entry name" value="Thioredoxin_domain"/>
</dbReference>
<evidence type="ECO:0000259" key="2">
    <source>
        <dbReference type="Pfam" id="PF00085"/>
    </source>
</evidence>
<dbReference type="PANTHER" id="PTHR45672:SF11">
    <property type="entry name" value="PROTEIN DISULFIDE-ISOMERASE C17H9.14C"/>
    <property type="match status" value="1"/>
</dbReference>
<sequence length="138" mass="15320">MKTSTPSCLILDLLNLGLSATKHLFILAYSSEIETYFCAFDVEILICSSPLCGHCKKLAPEYENLGSSFKKAKSVLIGKVSIVDCDIRAYAANVKVHELMHNKYEQSCRYEGPRTTEALTEFVNTEGGTLQIIFTKNS</sequence>
<dbReference type="Proteomes" id="UP000734854">
    <property type="component" value="Unassembled WGS sequence"/>
</dbReference>
<feature type="chain" id="PRO_5035174457" description="Thioredoxin domain-containing protein" evidence="1">
    <location>
        <begin position="22"/>
        <end position="138"/>
    </location>
</feature>
<dbReference type="EMBL" id="JACMSC010000010">
    <property type="protein sequence ID" value="KAG6503537.1"/>
    <property type="molecule type" value="Genomic_DNA"/>
</dbReference>
<dbReference type="GO" id="GO:0005783">
    <property type="term" value="C:endoplasmic reticulum"/>
    <property type="evidence" value="ECO:0007669"/>
    <property type="project" value="TreeGrafter"/>
</dbReference>
<dbReference type="PANTHER" id="PTHR45672">
    <property type="entry name" value="PROTEIN DISULFIDE-ISOMERASE C17H9.14C-RELATED"/>
    <property type="match status" value="1"/>
</dbReference>
<keyword evidence="1" id="KW-0732">Signal</keyword>
<dbReference type="Gene3D" id="3.40.30.10">
    <property type="entry name" value="Glutaredoxin"/>
    <property type="match status" value="1"/>
</dbReference>